<reference evidence="3 4" key="1">
    <citation type="submission" date="2017-11" db="EMBL/GenBank/DDBJ databases">
        <title>Draft Genome Sequence of Lactobacillus curieae NBRC 111893 isolated from Koso, a Japanese sugar-Vegetable Fermented Beverage.</title>
        <authorList>
            <person name="Chiou T.Y."/>
            <person name="Oshima K."/>
            <person name="Suda W."/>
            <person name="Hattori M."/>
            <person name="Takahashi T."/>
        </authorList>
    </citation>
    <scope>NUCLEOTIDE SEQUENCE [LARGE SCALE GENOMIC DNA]</scope>
    <source>
        <strain evidence="3 4">NBRC111893</strain>
    </source>
</reference>
<name>A0A401FPZ6_9LACO</name>
<dbReference type="EMBL" id="BEXA01000015">
    <property type="protein sequence ID" value="GAY74434.1"/>
    <property type="molecule type" value="Genomic_DNA"/>
</dbReference>
<evidence type="ECO:0000313" key="3">
    <source>
        <dbReference type="EMBL" id="GAY74434.1"/>
    </source>
</evidence>
<organism evidence="3 4">
    <name type="scientific">Lentilactobacillus kosonis</name>
    <dbReference type="NCBI Taxonomy" id="2810561"/>
    <lineage>
        <taxon>Bacteria</taxon>
        <taxon>Bacillati</taxon>
        <taxon>Bacillota</taxon>
        <taxon>Bacilli</taxon>
        <taxon>Lactobacillales</taxon>
        <taxon>Lactobacillaceae</taxon>
        <taxon>Lentilactobacillus</taxon>
    </lineage>
</organism>
<dbReference type="Proteomes" id="UP000286974">
    <property type="component" value="Unassembled WGS sequence"/>
</dbReference>
<keyword evidence="4" id="KW-1185">Reference proteome</keyword>
<comment type="caution">
    <text evidence="3">The sequence shown here is derived from an EMBL/GenBank/DDBJ whole genome shotgun (WGS) entry which is preliminary data.</text>
</comment>
<dbReference type="Pfam" id="PF03432">
    <property type="entry name" value="Relaxase"/>
    <property type="match status" value="1"/>
</dbReference>
<dbReference type="AlphaFoldDB" id="A0A401FPZ6"/>
<dbReference type="OrthoDB" id="9762440at2"/>
<dbReference type="InterPro" id="IPR005094">
    <property type="entry name" value="Endonuclease_MobA/VirD2"/>
</dbReference>
<evidence type="ECO:0000256" key="1">
    <source>
        <dbReference type="SAM" id="MobiDB-lite"/>
    </source>
</evidence>
<gene>
    <name evidence="3" type="ORF">NBRC111893_2580</name>
</gene>
<protein>
    <submittedName>
        <fullName evidence="3">Relaxase/mobilisation nuclease domain</fullName>
    </submittedName>
</protein>
<proteinExistence type="predicted"/>
<evidence type="ECO:0000313" key="4">
    <source>
        <dbReference type="Proteomes" id="UP000286974"/>
    </source>
</evidence>
<feature type="region of interest" description="Disordered" evidence="1">
    <location>
        <begin position="247"/>
        <end position="389"/>
    </location>
</feature>
<dbReference type="RefSeq" id="WP_125009049.1">
    <property type="nucleotide sequence ID" value="NZ_BEXA01000015.1"/>
</dbReference>
<feature type="compositionally biased region" description="Polar residues" evidence="1">
    <location>
        <begin position="268"/>
        <end position="313"/>
    </location>
</feature>
<sequence length="389" mass="44248">MATTHIKRSTSASRLVNYAEKRAIKKDGLNLDIQYAKSEFKQVRAVYGNPGKTQAYASRIAFSPLEFNPQDPHDQTTVLAVAKEVYAKAYPNQQVALYEHADTDSLHVHAVIGAINLETGQKMHGNWHQYRDHLVHITDQVCQEHGLMVTRPDPNRHEKRSMAEIKLRAKQQPTWKDQIRQAVDHTMQNPLIRDFQAFQDDLKQQAVKVWERGKNLTYQLLGTNYKSRGTKLGLDYEKETIFNELASRQNQTRTNQQPERAIKATVDSARTNFNRTAELSRHTNSVSGNSQNVSRSTTATNRTIRSTGQSTISDDLKQLRQQQRQLASPIKTDLTKRLRNVSKADQPDQSAKSDRPQTDPSRTGQKHPDRQSAQQPSEPNHSSNDGPNR</sequence>
<evidence type="ECO:0000259" key="2">
    <source>
        <dbReference type="Pfam" id="PF03432"/>
    </source>
</evidence>
<feature type="compositionally biased region" description="Polar residues" evidence="1">
    <location>
        <begin position="371"/>
        <end position="389"/>
    </location>
</feature>
<feature type="domain" description="MobA/VirD2-like nuclease" evidence="2">
    <location>
        <begin position="20"/>
        <end position="147"/>
    </location>
</feature>
<accession>A0A401FPZ6</accession>
<feature type="compositionally biased region" description="Polar residues" evidence="1">
    <location>
        <begin position="247"/>
        <end position="258"/>
    </location>
</feature>